<dbReference type="EMBL" id="VTDN01000007">
    <property type="protein sequence ID" value="MEB5477282.1"/>
    <property type="molecule type" value="Genomic_DNA"/>
</dbReference>
<dbReference type="InterPro" id="IPR036614">
    <property type="entry name" value="RusA-like_sf"/>
</dbReference>
<organism evidence="1 2">
    <name type="scientific">Acinetobacter pollinis</name>
    <dbReference type="NCBI Taxonomy" id="2605270"/>
    <lineage>
        <taxon>Bacteria</taxon>
        <taxon>Pseudomonadati</taxon>
        <taxon>Pseudomonadota</taxon>
        <taxon>Gammaproteobacteria</taxon>
        <taxon>Moraxellales</taxon>
        <taxon>Moraxellaceae</taxon>
        <taxon>Acinetobacter</taxon>
    </lineage>
</organism>
<keyword evidence="2" id="KW-1185">Reference proteome</keyword>
<evidence type="ECO:0000313" key="2">
    <source>
        <dbReference type="Proteomes" id="UP001339883"/>
    </source>
</evidence>
<comment type="caution">
    <text evidence="1">The sequence shown here is derived from an EMBL/GenBank/DDBJ whole genome shotgun (WGS) entry which is preliminary data.</text>
</comment>
<accession>A0ABU6DTV0</accession>
<dbReference type="Gene3D" id="3.30.1330.70">
    <property type="entry name" value="Holliday junction resolvase RusA"/>
    <property type="match status" value="1"/>
</dbReference>
<proteinExistence type="predicted"/>
<dbReference type="SUPFAM" id="SSF103084">
    <property type="entry name" value="Holliday junction resolvase RusA"/>
    <property type="match status" value="1"/>
</dbReference>
<evidence type="ECO:0000313" key="1">
    <source>
        <dbReference type="EMBL" id="MEB5477282.1"/>
    </source>
</evidence>
<dbReference type="Proteomes" id="UP001339883">
    <property type="component" value="Unassembled WGS sequence"/>
</dbReference>
<dbReference type="InterPro" id="IPR008822">
    <property type="entry name" value="Endonuclease_RusA-like"/>
</dbReference>
<protein>
    <submittedName>
        <fullName evidence="1">RusA family crossover junction endodeoxyribonuclease</fullName>
    </submittedName>
</protein>
<dbReference type="RefSeq" id="WP_325775663.1">
    <property type="nucleotide sequence ID" value="NZ_VTDN01000007.1"/>
</dbReference>
<sequence>MSNSLRWSEQQLEAHLNKHENKRKTSVVARKLKNGMSLAEKLKQASISEINSKGENVILSCEIGLIPPSVNHYWVANGKKRFLSDKARQFHEVIRLIVPSHQSTSRLKLDVTFHFPNRQCRDIDNYLKATIDSLVKCGLCKDDEQFDELLVKRGNVVKGGLIRLVVSEICDE</sequence>
<name>A0ABU6DTV0_9GAMM</name>
<gene>
    <name evidence="1" type="ORF">I2F25_09550</name>
</gene>
<reference evidence="1 2" key="1">
    <citation type="submission" date="2019-08" db="EMBL/GenBank/DDBJ databases">
        <title>Five species of Acinetobacter isolated from floral nectar and animal pollinators.</title>
        <authorList>
            <person name="Hendry T.A."/>
        </authorList>
    </citation>
    <scope>NUCLEOTIDE SEQUENCE [LARGE SCALE GENOMIC DNA]</scope>
    <source>
        <strain evidence="1 2">MD18.27</strain>
    </source>
</reference>
<dbReference type="Pfam" id="PF05866">
    <property type="entry name" value="RusA"/>
    <property type="match status" value="1"/>
</dbReference>